<organism evidence="2">
    <name type="scientific">Gulosibacter sediminis</name>
    <dbReference type="NCBI Taxonomy" id="1729695"/>
    <lineage>
        <taxon>Bacteria</taxon>
        <taxon>Bacillati</taxon>
        <taxon>Actinomycetota</taxon>
        <taxon>Actinomycetes</taxon>
        <taxon>Micrococcales</taxon>
        <taxon>Microbacteriaceae</taxon>
        <taxon>Gulosibacter</taxon>
    </lineage>
</organism>
<dbReference type="InterPro" id="IPR001650">
    <property type="entry name" value="Helicase_C-like"/>
</dbReference>
<dbReference type="InterPro" id="IPR027417">
    <property type="entry name" value="P-loop_NTPase"/>
</dbReference>
<sequence length="1038" mass="114931">MRISSFEGGRAMTSSVDVDAVLASLKGFQRDTVQHVFEQFYERPDGSGRFLVADETGLGKSVVAKGVVARAIAHLETDDSVDRIDIIYVCSNQDLAAQNLRRLNVTGERELGFTSRLTMLAKESARLQAPARHGGKKVNLVSFTPGTSFAEGGQRTGAANERAMLTVILDQLFNRSVSDRRVTRLLLQGGVATPERFDSHYVRPLLAETGELDPDIVTKFGELLKNHGIDQKFLELREHSRRLRKLGDHERARAARLIAAMRQQLAKASIESLEPDLVILDEFQRFRQLLDPNGGDAAELAHALFEFHAAKVLLLSATPYKPFTHGDDDEDHYRDFLATVRFLAGRRGGDVDEVQMALERYRHAITRGATGTDEAARIRQLLLPLMSRSERPRLSNSDDLVRVVRPDVPVPSTAELLDAVQLHELAELLKSPLSLEYWKSIPYFVNFMENYRIGTRLADAREMDADALARLLSATQSISSHDVHDRREIGFGNGKLHALAERTIETGMWKLLWMPASMPYLKPGAVYSTVDAGLTKCVLFSSWSATPTAVSSLLSHEADRLAYASHHAAADERVSLRLAYRTLEDGRPAAMSVLPLFWPHAELAKVGDHRAVRAQSDRALDADELVSIVGEGLLDGRPTEQASTAYFAYPGVRPGGVSDREMRRVQLGDDADAPSGLDAHALEAMRIADAHHGDVLAHPELPRLAAYAPGNIAWRALQTVSGDEVETRELWLAARLVGTSIRALFNRPDTIALLSTLYGEEKPYWQQVLDYCADGNLQAVLDEYVFQLMLESGAGVHGRLDGDELRKVAERIADALGLRAANYVARDNTIDREQIRMSARFAVRYGAGRGQSAEDAGTARMASVRAAFNSPFAPFVLASTSAGQEGIDFHWWSHEVVHWDLPSNPVDFEQREGRVNRFAGHAIRKNIAATHGESVLGDGDAHPWSAAFAAAERDDHGHGEFSPWWIYPGPARVNRVLLSYPFSVDAAKYERLRDELTLYRLTLGQPRQGDMVEMLARRGVDGDAIAAIDLRSPVRREQ</sequence>
<accession>A0ABY4MU59</accession>
<protein>
    <recommendedName>
        <fullName evidence="1">Helicase ATP-binding domain-containing protein</fullName>
    </recommendedName>
</protein>
<gene>
    <name evidence="2" type="ORF">M3M28_07725</name>
</gene>
<dbReference type="Pfam" id="PF00271">
    <property type="entry name" value="Helicase_C"/>
    <property type="match status" value="1"/>
</dbReference>
<evidence type="ECO:0000259" key="1">
    <source>
        <dbReference type="SMART" id="SM00487"/>
    </source>
</evidence>
<evidence type="ECO:0000313" key="2">
    <source>
        <dbReference type="EMBL" id="UQN13956.1"/>
    </source>
</evidence>
<dbReference type="Gene3D" id="3.40.50.300">
    <property type="entry name" value="P-loop containing nucleotide triphosphate hydrolases"/>
    <property type="match status" value="2"/>
</dbReference>
<name>A0ABY4MU59_9MICO</name>
<reference evidence="2" key="1">
    <citation type="submission" date="2022-05" db="EMBL/GenBank/DDBJ databases">
        <title>Complete genome sequence of toluene-degrading Gulosibacter sediminis strain ACHW.36C.</title>
        <authorList>
            <person name="Wai A.C."/>
            <person name="Lai G.K."/>
            <person name="Griffin S.D."/>
            <person name="Leung F.C."/>
        </authorList>
    </citation>
    <scope>NUCLEOTIDE SEQUENCE [LARGE SCALE GENOMIC DNA]</scope>
    <source>
        <strain evidence="2">ACHW.36C</strain>
    </source>
</reference>
<dbReference type="SMART" id="SM00487">
    <property type="entry name" value="DEXDc"/>
    <property type="match status" value="1"/>
</dbReference>
<dbReference type="SUPFAM" id="SSF52540">
    <property type="entry name" value="P-loop containing nucleoside triphosphate hydrolases"/>
    <property type="match status" value="2"/>
</dbReference>
<dbReference type="EMBL" id="CP097160">
    <property type="protein sequence ID" value="UQN13956.1"/>
    <property type="molecule type" value="Genomic_DNA"/>
</dbReference>
<proteinExistence type="predicted"/>
<feature type="domain" description="Helicase ATP-binding" evidence="1">
    <location>
        <begin position="21"/>
        <end position="354"/>
    </location>
</feature>
<dbReference type="InterPro" id="IPR014001">
    <property type="entry name" value="Helicase_ATP-bd"/>
</dbReference>